<organism evidence="6 7">
    <name type="scientific">Asanoa ferruginea</name>
    <dbReference type="NCBI Taxonomy" id="53367"/>
    <lineage>
        <taxon>Bacteria</taxon>
        <taxon>Bacillati</taxon>
        <taxon>Actinomycetota</taxon>
        <taxon>Actinomycetes</taxon>
        <taxon>Micromonosporales</taxon>
        <taxon>Micromonosporaceae</taxon>
        <taxon>Asanoa</taxon>
    </lineage>
</organism>
<dbReference type="GO" id="GO:0046983">
    <property type="term" value="F:protein dimerization activity"/>
    <property type="evidence" value="ECO:0007669"/>
    <property type="project" value="InterPro"/>
</dbReference>
<dbReference type="InterPro" id="IPR050482">
    <property type="entry name" value="Sensor_HK_TwoCompSys"/>
</dbReference>
<evidence type="ECO:0000256" key="2">
    <source>
        <dbReference type="ARBA" id="ARBA00022777"/>
    </source>
</evidence>
<dbReference type="CDD" id="cd16917">
    <property type="entry name" value="HATPase_UhpB-NarQ-NarX-like"/>
    <property type="match status" value="1"/>
</dbReference>
<reference evidence="6 7" key="1">
    <citation type="submission" date="2018-08" db="EMBL/GenBank/DDBJ databases">
        <title>Sequencing the genomes of 1000 actinobacteria strains.</title>
        <authorList>
            <person name="Klenk H.-P."/>
        </authorList>
    </citation>
    <scope>NUCLEOTIDE SEQUENCE [LARGE SCALE GENOMIC DNA]</scope>
    <source>
        <strain evidence="6 7">DSM 44099</strain>
    </source>
</reference>
<dbReference type="OrthoDB" id="227596at2"/>
<evidence type="ECO:0000256" key="3">
    <source>
        <dbReference type="ARBA" id="ARBA00023012"/>
    </source>
</evidence>
<evidence type="ECO:0000313" key="7">
    <source>
        <dbReference type="Proteomes" id="UP000256913"/>
    </source>
</evidence>
<dbReference type="GO" id="GO:0016020">
    <property type="term" value="C:membrane"/>
    <property type="evidence" value="ECO:0007669"/>
    <property type="project" value="InterPro"/>
</dbReference>
<evidence type="ECO:0000313" key="6">
    <source>
        <dbReference type="EMBL" id="REG01167.1"/>
    </source>
</evidence>
<dbReference type="Pfam" id="PF02518">
    <property type="entry name" value="HATPase_c"/>
    <property type="match status" value="1"/>
</dbReference>
<dbReference type="Gene3D" id="1.20.5.1930">
    <property type="match status" value="1"/>
</dbReference>
<evidence type="ECO:0000256" key="4">
    <source>
        <dbReference type="SAM" id="Phobius"/>
    </source>
</evidence>
<protein>
    <submittedName>
        <fullName evidence="6">Histidine kinase/DNA gyrase B/HSP90-like ATPase</fullName>
    </submittedName>
</protein>
<dbReference type="EMBL" id="QUMQ01000001">
    <property type="protein sequence ID" value="REG01167.1"/>
    <property type="molecule type" value="Genomic_DNA"/>
</dbReference>
<dbReference type="SMART" id="SM00387">
    <property type="entry name" value="HATPase_c"/>
    <property type="match status" value="1"/>
</dbReference>
<dbReference type="InterPro" id="IPR036890">
    <property type="entry name" value="HATPase_C_sf"/>
</dbReference>
<feature type="transmembrane region" description="Helical" evidence="4">
    <location>
        <begin position="190"/>
        <end position="210"/>
    </location>
</feature>
<feature type="transmembrane region" description="Helical" evidence="4">
    <location>
        <begin position="72"/>
        <end position="95"/>
    </location>
</feature>
<sequence>MTIEAPGTRALRAGRVVVSAGCATLLALFAVGAALWLANAEVAPTLWTAPDGWTVNGLRAVLDGWGVPVTGFAAYFVALEVMLVAVSAAAAYFVLRGPLSWFRLYLAWVLVLFATAGGGVPLVVGGLYPDVAGVVEGLPGLAWISLFPLAYVFPDGRFVPRWSRWLAVGWGLWLAVVAATGSSGESALEFGTLLLLFASCVGAQIYRYARVSDPVQRIQTRWVLYALALRLVYNVVLLLTPVGAVQAEQTPRGLATYTVLMLVSYLIAAALPAAIAIAIIRHRLFDIDVVINRTLVWVVLTGFVVGGYAAVVGGVGAWWRGGGLTLPIVATGLVAVAFSPVRERVQRRVDRLVYGERHDPYGVLSRLGRRLAGVVEPESVSPTIVDAVARALKPSYVAITVDPPGEVVASAGRPVSDVESFPLTHRGVALGQLVVGSDRLTDTDRRLLADLADQCGAALYADREAARTRRLATDLQHARERLVAAREEERRRIRRDLHDSLGPALGGQALTIDTARALLTSDPAATDRLLRDLKDQTRENLAEVRRLARQLRPPVLDELGLGAALRHVGERYAHVGVRVDIPDLPELPAAVEVAAYRIAHEALNNLVRHAGAQAGTLRLSFADGMLCVEVRDDGRGIPAGVTGGVGMASMRERAEELGGTLEIVGADPGTLVRARLPLPPRPEE</sequence>
<gene>
    <name evidence="6" type="ORF">DFJ67_7244</name>
</gene>
<keyword evidence="4" id="KW-0472">Membrane</keyword>
<comment type="caution">
    <text evidence="6">The sequence shown here is derived from an EMBL/GenBank/DDBJ whole genome shotgun (WGS) entry which is preliminary data.</text>
</comment>
<feature type="transmembrane region" description="Helical" evidence="4">
    <location>
        <begin position="165"/>
        <end position="184"/>
    </location>
</feature>
<feature type="transmembrane region" description="Helical" evidence="4">
    <location>
        <begin position="134"/>
        <end position="153"/>
    </location>
</feature>
<feature type="transmembrane region" description="Helical" evidence="4">
    <location>
        <begin position="16"/>
        <end position="38"/>
    </location>
</feature>
<feature type="transmembrane region" description="Helical" evidence="4">
    <location>
        <begin position="290"/>
        <end position="311"/>
    </location>
</feature>
<keyword evidence="3" id="KW-0902">Two-component regulatory system</keyword>
<keyword evidence="4" id="KW-0812">Transmembrane</keyword>
<dbReference type="Gene3D" id="3.30.565.10">
    <property type="entry name" value="Histidine kinase-like ATPase, C-terminal domain"/>
    <property type="match status" value="1"/>
</dbReference>
<evidence type="ECO:0000259" key="5">
    <source>
        <dbReference type="SMART" id="SM00387"/>
    </source>
</evidence>
<feature type="transmembrane region" description="Helical" evidence="4">
    <location>
        <begin position="317"/>
        <end position="338"/>
    </location>
</feature>
<dbReference type="AlphaFoldDB" id="A0A3D9ZUZ2"/>
<evidence type="ECO:0000256" key="1">
    <source>
        <dbReference type="ARBA" id="ARBA00022679"/>
    </source>
</evidence>
<feature type="transmembrane region" description="Helical" evidence="4">
    <location>
        <begin position="107"/>
        <end position="128"/>
    </location>
</feature>
<keyword evidence="1" id="KW-0808">Transferase</keyword>
<dbReference type="Proteomes" id="UP000256913">
    <property type="component" value="Unassembled WGS sequence"/>
</dbReference>
<dbReference type="GO" id="GO:0000155">
    <property type="term" value="F:phosphorelay sensor kinase activity"/>
    <property type="evidence" value="ECO:0007669"/>
    <property type="project" value="InterPro"/>
</dbReference>
<dbReference type="Pfam" id="PF07730">
    <property type="entry name" value="HisKA_3"/>
    <property type="match status" value="1"/>
</dbReference>
<accession>A0A3D9ZUZ2</accession>
<dbReference type="InterPro" id="IPR003594">
    <property type="entry name" value="HATPase_dom"/>
</dbReference>
<keyword evidence="4" id="KW-1133">Transmembrane helix</keyword>
<name>A0A3D9ZUZ2_9ACTN</name>
<keyword evidence="2 6" id="KW-0418">Kinase</keyword>
<feature type="transmembrane region" description="Helical" evidence="4">
    <location>
        <begin position="222"/>
        <end position="242"/>
    </location>
</feature>
<feature type="transmembrane region" description="Helical" evidence="4">
    <location>
        <begin position="254"/>
        <end position="278"/>
    </location>
</feature>
<dbReference type="PANTHER" id="PTHR24421">
    <property type="entry name" value="NITRATE/NITRITE SENSOR PROTEIN NARX-RELATED"/>
    <property type="match status" value="1"/>
</dbReference>
<proteinExistence type="predicted"/>
<dbReference type="SUPFAM" id="SSF55781">
    <property type="entry name" value="GAF domain-like"/>
    <property type="match status" value="1"/>
</dbReference>
<dbReference type="InterPro" id="IPR011712">
    <property type="entry name" value="Sig_transdc_His_kin_sub3_dim/P"/>
</dbReference>
<feature type="domain" description="Histidine kinase/HSP90-like ATPase" evidence="5">
    <location>
        <begin position="590"/>
        <end position="680"/>
    </location>
</feature>
<dbReference type="RefSeq" id="WP_116073231.1">
    <property type="nucleotide sequence ID" value="NZ_BONB01000008.1"/>
</dbReference>
<dbReference type="SUPFAM" id="SSF55874">
    <property type="entry name" value="ATPase domain of HSP90 chaperone/DNA topoisomerase II/histidine kinase"/>
    <property type="match status" value="1"/>
</dbReference>
<keyword evidence="7" id="KW-1185">Reference proteome</keyword>